<accession>A0A1I6I7J6</accession>
<dbReference type="Pfam" id="PF01368">
    <property type="entry name" value="DHH"/>
    <property type="match status" value="1"/>
</dbReference>
<dbReference type="PANTHER" id="PTHR47618">
    <property type="entry name" value="BIFUNCTIONAL OLIGORIBONUCLEASE AND PAP PHOSPHATASE NRNA"/>
    <property type="match status" value="1"/>
</dbReference>
<dbReference type="Pfam" id="PF02272">
    <property type="entry name" value="DHHA1"/>
    <property type="match status" value="1"/>
</dbReference>
<evidence type="ECO:0000313" key="7">
    <source>
        <dbReference type="Proteomes" id="UP000199659"/>
    </source>
</evidence>
<keyword evidence="2" id="KW-0464">Manganese</keyword>
<feature type="binding site" evidence="2">
    <location>
        <position position="377"/>
    </location>
    <ligand>
        <name>Mn(2+)</name>
        <dbReference type="ChEBI" id="CHEBI:29035"/>
        <label>1</label>
    </ligand>
</feature>
<dbReference type="InterPro" id="IPR051319">
    <property type="entry name" value="Oligoribo/pAp-PDE_c-di-AMP_PDE"/>
</dbReference>
<gene>
    <name evidence="6" type="ORF">SAMN05661086_00508</name>
</gene>
<dbReference type="EMBL" id="FOYZ01000002">
    <property type="protein sequence ID" value="SFR62629.1"/>
    <property type="molecule type" value="Genomic_DNA"/>
</dbReference>
<dbReference type="GO" id="GO:0003676">
    <property type="term" value="F:nucleic acid binding"/>
    <property type="evidence" value="ECO:0007669"/>
    <property type="project" value="UniProtKB-UniRule"/>
</dbReference>
<name>A0A1I6I7J6_9FIRM</name>
<dbReference type="Gene3D" id="3.90.1640.10">
    <property type="entry name" value="inorganic pyrophosphatase (n-terminal core)"/>
    <property type="match status" value="1"/>
</dbReference>
<feature type="binding site" evidence="2">
    <location>
        <position position="447"/>
    </location>
    <ligand>
        <name>Mn(2+)</name>
        <dbReference type="ChEBI" id="CHEBI:29035"/>
        <label>1</label>
    </ligand>
</feature>
<evidence type="ECO:0000259" key="4">
    <source>
        <dbReference type="Pfam" id="PF01368"/>
    </source>
</evidence>
<evidence type="ECO:0000256" key="1">
    <source>
        <dbReference type="PIRNR" id="PIRNR026583"/>
    </source>
</evidence>
<dbReference type="InterPro" id="IPR001667">
    <property type="entry name" value="DDH_dom"/>
</dbReference>
<dbReference type="InterPro" id="IPR014528">
    <property type="entry name" value="GdpP/PdeA"/>
</dbReference>
<feature type="binding site" evidence="2">
    <location>
        <position position="379"/>
    </location>
    <ligand>
        <name>Mn(2+)</name>
        <dbReference type="ChEBI" id="CHEBI:29035"/>
        <label>2</label>
    </ligand>
</feature>
<feature type="domain" description="DDH" evidence="4">
    <location>
        <begin position="367"/>
        <end position="523"/>
    </location>
</feature>
<feature type="binding site" evidence="2">
    <location>
        <position position="526"/>
    </location>
    <ligand>
        <name>Mn(2+)</name>
        <dbReference type="ChEBI" id="CHEBI:29035"/>
        <label>2</label>
    </ligand>
</feature>
<dbReference type="RefSeq" id="WP_092559131.1">
    <property type="nucleotide sequence ID" value="NZ_FOYZ01000002.1"/>
</dbReference>
<keyword evidence="2" id="KW-0479">Metal-binding</keyword>
<dbReference type="GO" id="GO:0016787">
    <property type="term" value="F:hydrolase activity"/>
    <property type="evidence" value="ECO:0007669"/>
    <property type="project" value="UniProtKB-UniRule"/>
</dbReference>
<reference evidence="6 7" key="1">
    <citation type="submission" date="2016-10" db="EMBL/GenBank/DDBJ databases">
        <authorList>
            <person name="de Groot N.N."/>
        </authorList>
    </citation>
    <scope>NUCLEOTIDE SEQUENCE [LARGE SCALE GENOMIC DNA]</scope>
    <source>
        <strain evidence="6 7">743A</strain>
    </source>
</reference>
<dbReference type="GO" id="GO:0005886">
    <property type="term" value="C:plasma membrane"/>
    <property type="evidence" value="ECO:0007669"/>
    <property type="project" value="UniProtKB-SubCell"/>
</dbReference>
<dbReference type="GO" id="GO:0106409">
    <property type="term" value="F:cyclic-di-AMP phosphodiesterase activity"/>
    <property type="evidence" value="ECO:0007669"/>
    <property type="project" value="RHEA"/>
</dbReference>
<keyword evidence="7" id="KW-1185">Reference proteome</keyword>
<feature type="binding site" evidence="2">
    <location>
        <position position="373"/>
    </location>
    <ligand>
        <name>Mn(2+)</name>
        <dbReference type="ChEBI" id="CHEBI:29035"/>
        <label>1</label>
    </ligand>
</feature>
<dbReference type="PIRSF" id="PIRSF026583">
    <property type="entry name" value="YybT"/>
    <property type="match status" value="1"/>
</dbReference>
<comment type="function">
    <text evidence="1">Has phosphodiesterase (PDE) activity against cyclic-di-AMP (c-di-AMP).</text>
</comment>
<dbReference type="OrthoDB" id="9759476at2"/>
<dbReference type="FunFam" id="3.90.1640.10:FF:000002">
    <property type="entry name" value="Cyclic-di-AMP phosphodiesterase"/>
    <property type="match status" value="1"/>
</dbReference>
<dbReference type="GO" id="GO:0046872">
    <property type="term" value="F:metal ion binding"/>
    <property type="evidence" value="ECO:0007669"/>
    <property type="project" value="UniProtKB-KW"/>
</dbReference>
<dbReference type="STRING" id="37658.SAMN05661086_00508"/>
<comment type="subcellular location">
    <subcellularLocation>
        <location evidence="1">Cell membrane</location>
    </subcellularLocation>
</comment>
<dbReference type="InterPro" id="IPR003156">
    <property type="entry name" value="DHHA1_dom"/>
</dbReference>
<dbReference type="Gene3D" id="3.10.310.30">
    <property type="match status" value="1"/>
</dbReference>
<sequence length="683" mass="76868">MKSKIKLTSSLNSYLRWPFLLTILLLCMDISIFGVSTEAGIIMFIYVIVYILISFSIYAYKHKAILGDLVRFASNYGQVQKQLIKEMALPFGVLDTEGHLLWVNDEFAYLVGNEKGTKKNIFHFLPGIDKESLPGDELDSEVHIQLNEKNYKVVMRKIVIEDLEQFSANMAETDEEVENTLIAMYLFDETEIVGYIKENREQRLIVGLVYIDNYEEALESIDEVRRSLLVALIDRKVNKYMQSIDAITKKLEKDKYIVIFKQKHLAELQNSRFSILDEVKAINIGNEIPVTISMGLGVNADSYLRGYEFARVAIDLALGRGGDQAVVKEGEKILYYGGKSVQMQKTTRVKARVKAHALKELVESRDRVVIMGHSIGDVDSFGASVGIWRIAKTLGKKANIVVNNVTKSVRPVMERFKDNTEYDEDMIISGQEARSLVDSNTLLVVVDVNKPSYTECPELLEQTRTIVVLDHHRQSGEVIENAVLSYIEPYASSTCEMVAEILQYIGEGLRLRPVEADAMYSGIIIDTNNYQTKTGVRTFEAAAYLRRNGADITKIRKIFRSDMTEYQIRANAIKNVQVFQNVFAVTECNAQGQESPMVLGAQVANELLNINNIKASFVLTEFGGKIFISARSIDEVNVQIIMERLGGGGHMSVAGAQLENCTIEMAKDIIKETLHKMAMEGEL</sequence>
<dbReference type="Proteomes" id="UP000199659">
    <property type="component" value="Unassembled WGS sequence"/>
</dbReference>
<comment type="cofactor">
    <cofactor evidence="2">
        <name>Mn(2+)</name>
        <dbReference type="ChEBI" id="CHEBI:29035"/>
    </cofactor>
    <text evidence="2">For phosphodiesterase activity, probably binds 2 Mn(2+) per subunit.</text>
</comment>
<organism evidence="6 7">
    <name type="scientific">Anaeromicropila populeti</name>
    <dbReference type="NCBI Taxonomy" id="37658"/>
    <lineage>
        <taxon>Bacteria</taxon>
        <taxon>Bacillati</taxon>
        <taxon>Bacillota</taxon>
        <taxon>Clostridia</taxon>
        <taxon>Lachnospirales</taxon>
        <taxon>Lachnospiraceae</taxon>
        <taxon>Anaeromicropila</taxon>
    </lineage>
</organism>
<evidence type="ECO:0000256" key="3">
    <source>
        <dbReference type="SAM" id="Phobius"/>
    </source>
</evidence>
<evidence type="ECO:0000256" key="2">
    <source>
        <dbReference type="PIRSR" id="PIRSR026583-50"/>
    </source>
</evidence>
<feature type="domain" description="DHHA1" evidence="5">
    <location>
        <begin position="601"/>
        <end position="672"/>
    </location>
</feature>
<feature type="binding site" evidence="2">
    <location>
        <position position="471"/>
    </location>
    <ligand>
        <name>Mn(2+)</name>
        <dbReference type="ChEBI" id="CHEBI:29035"/>
        <label>2</label>
    </ligand>
</feature>
<keyword evidence="1 3" id="KW-0472">Membrane</keyword>
<dbReference type="Pfam" id="PF24898">
    <property type="entry name" value="GGDEF_GdpP"/>
    <property type="match status" value="1"/>
</dbReference>
<keyword evidence="1" id="KW-0378">Hydrolase</keyword>
<comment type="catalytic activity">
    <reaction evidence="1">
        <text>3',3'-c-di-AMP + H2O = 5'-O-phosphonoadenylyl-(3'-&gt;5')-adenosine + H(+)</text>
        <dbReference type="Rhea" id="RHEA:54420"/>
        <dbReference type="ChEBI" id="CHEBI:15377"/>
        <dbReference type="ChEBI" id="CHEBI:15378"/>
        <dbReference type="ChEBI" id="CHEBI:71500"/>
        <dbReference type="ChEBI" id="CHEBI:138171"/>
    </reaction>
</comment>
<dbReference type="InterPro" id="IPR038763">
    <property type="entry name" value="DHH_sf"/>
</dbReference>
<evidence type="ECO:0000259" key="5">
    <source>
        <dbReference type="Pfam" id="PF02272"/>
    </source>
</evidence>
<dbReference type="AlphaFoldDB" id="A0A1I6I7J6"/>
<feature type="transmembrane region" description="Helical" evidence="3">
    <location>
        <begin position="14"/>
        <end position="35"/>
    </location>
</feature>
<dbReference type="PANTHER" id="PTHR47618:SF2">
    <property type="entry name" value="CYCLIC-DI-AMP PHOSPHODIESTERASE GDPP"/>
    <property type="match status" value="1"/>
</dbReference>
<protein>
    <recommendedName>
        <fullName evidence="1">Cyclic-di-AMP phosphodiesterase</fullName>
        <ecNumber evidence="1">3.1.4.-</ecNumber>
    </recommendedName>
</protein>
<keyword evidence="3" id="KW-1133">Transmembrane helix</keyword>
<keyword evidence="1" id="KW-1003">Cell membrane</keyword>
<keyword evidence="3" id="KW-0812">Transmembrane</keyword>
<dbReference type="Gene3D" id="3.30.450.20">
    <property type="entry name" value="PAS domain"/>
    <property type="match status" value="1"/>
</dbReference>
<proteinExistence type="inferred from homology"/>
<feature type="transmembrane region" description="Helical" evidence="3">
    <location>
        <begin position="41"/>
        <end position="60"/>
    </location>
</feature>
<dbReference type="EC" id="3.1.4.-" evidence="1"/>
<evidence type="ECO:0000313" key="6">
    <source>
        <dbReference type="EMBL" id="SFR62629.1"/>
    </source>
</evidence>
<feature type="binding site" evidence="2">
    <location>
        <position position="447"/>
    </location>
    <ligand>
        <name>Mn(2+)</name>
        <dbReference type="ChEBI" id="CHEBI:29035"/>
        <label>2</label>
    </ligand>
</feature>
<dbReference type="SUPFAM" id="SSF64182">
    <property type="entry name" value="DHH phosphoesterases"/>
    <property type="match status" value="1"/>
</dbReference>
<comment type="similarity">
    <text evidence="1">Belongs to the GdpP/PdeA phosphodiesterase family.</text>
</comment>